<keyword evidence="3" id="KW-1185">Reference proteome</keyword>
<organism evidence="2 3">
    <name type="scientific">Mucilaginibacter gilvus</name>
    <dbReference type="NCBI Taxonomy" id="2305909"/>
    <lineage>
        <taxon>Bacteria</taxon>
        <taxon>Pseudomonadati</taxon>
        <taxon>Bacteroidota</taxon>
        <taxon>Sphingobacteriia</taxon>
        <taxon>Sphingobacteriales</taxon>
        <taxon>Sphingobacteriaceae</taxon>
        <taxon>Mucilaginibacter</taxon>
    </lineage>
</organism>
<name>A0A3S3UPE8_9SPHI</name>
<evidence type="ECO:0000313" key="3">
    <source>
        <dbReference type="Proteomes" id="UP000286701"/>
    </source>
</evidence>
<dbReference type="Pfam" id="PF08818">
    <property type="entry name" value="DUF1801"/>
    <property type="match status" value="1"/>
</dbReference>
<evidence type="ECO:0000259" key="1">
    <source>
        <dbReference type="Pfam" id="PF08818"/>
    </source>
</evidence>
<sequence length="139" mass="15620">MYELKTKATPKTAESYLNEVEDEPLRKDCFTIAAMMEKATGEPAIMWGTAIIGCGSYHYKYASGHEGDMCLVGFAPRKANIALYLKLGRFENDELLAQLGKFKMAKSCIYIKKLAHVNLDVLDNMITRSVVLMKAQYPQ</sequence>
<dbReference type="EMBL" id="SBIW01000006">
    <property type="protein sequence ID" value="RWY51182.1"/>
    <property type="molecule type" value="Genomic_DNA"/>
</dbReference>
<dbReference type="AlphaFoldDB" id="A0A3S3UPE8"/>
<reference evidence="2 3" key="1">
    <citation type="submission" date="2019-01" db="EMBL/GenBank/DDBJ databases">
        <title>Mucilaginibacter antarcticum sp. nov., isolated from antarctic soil.</title>
        <authorList>
            <person name="Yan Y.-Q."/>
            <person name="Du Z.-J."/>
        </authorList>
    </citation>
    <scope>NUCLEOTIDE SEQUENCE [LARGE SCALE GENOMIC DNA]</scope>
    <source>
        <strain evidence="2 3">F01003</strain>
    </source>
</reference>
<accession>A0A3S3UPE8</accession>
<dbReference type="OrthoDB" id="5951444at2"/>
<dbReference type="Proteomes" id="UP000286701">
    <property type="component" value="Unassembled WGS sequence"/>
</dbReference>
<feature type="domain" description="YdhG-like" evidence="1">
    <location>
        <begin position="26"/>
        <end position="129"/>
    </location>
</feature>
<dbReference type="InterPro" id="IPR014922">
    <property type="entry name" value="YdhG-like"/>
</dbReference>
<proteinExistence type="predicted"/>
<gene>
    <name evidence="2" type="ORF">EPL05_14045</name>
</gene>
<dbReference type="RefSeq" id="WP_128534601.1">
    <property type="nucleotide sequence ID" value="NZ_SBIW01000006.1"/>
</dbReference>
<evidence type="ECO:0000313" key="2">
    <source>
        <dbReference type="EMBL" id="RWY51182.1"/>
    </source>
</evidence>
<comment type="caution">
    <text evidence="2">The sequence shown here is derived from an EMBL/GenBank/DDBJ whole genome shotgun (WGS) entry which is preliminary data.</text>
</comment>
<protein>
    <submittedName>
        <fullName evidence="2">DUF1801 domain-containing protein</fullName>
    </submittedName>
</protein>